<sequence>MNSSTARYVLTIARLEELAIQYFSPKTARHEKPNKEDAFQQPFSNFSIVIVNGIANIFENALNSFGHFRAIQRALVYLTQYVHTNYCKKLSVNLFEKKDSKAMGKDNFRGIIMDYIKYTEELYDVRQNKRALRQKRDDENAKYCEHCEQVSAYFNKQ</sequence>
<evidence type="ECO:0000313" key="2">
    <source>
        <dbReference type="Proteomes" id="UP000054805"/>
    </source>
</evidence>
<name>A0A0V1J459_TRIPS</name>
<dbReference type="AlphaFoldDB" id="A0A0V1J459"/>
<accession>A0A0V1J459</accession>
<dbReference type="Proteomes" id="UP000054805">
    <property type="component" value="Unassembled WGS sequence"/>
</dbReference>
<evidence type="ECO:0000313" key="1">
    <source>
        <dbReference type="EMBL" id="KRZ29715.1"/>
    </source>
</evidence>
<proteinExistence type="predicted"/>
<organism evidence="1 2">
    <name type="scientific">Trichinella pseudospiralis</name>
    <name type="common">Parasitic roundworm</name>
    <dbReference type="NCBI Taxonomy" id="6337"/>
    <lineage>
        <taxon>Eukaryota</taxon>
        <taxon>Metazoa</taxon>
        <taxon>Ecdysozoa</taxon>
        <taxon>Nematoda</taxon>
        <taxon>Enoplea</taxon>
        <taxon>Dorylaimia</taxon>
        <taxon>Trichinellida</taxon>
        <taxon>Trichinellidae</taxon>
        <taxon>Trichinella</taxon>
    </lineage>
</organism>
<gene>
    <name evidence="1" type="ORF">T4B_13885</name>
</gene>
<reference evidence="1 2" key="1">
    <citation type="submission" date="2015-01" db="EMBL/GenBank/DDBJ databases">
        <title>Evolution of Trichinella species and genotypes.</title>
        <authorList>
            <person name="Korhonen P.K."/>
            <person name="Edoardo P."/>
            <person name="Giuseppe L.R."/>
            <person name="Gasser R.B."/>
        </authorList>
    </citation>
    <scope>NUCLEOTIDE SEQUENCE [LARGE SCALE GENOMIC DNA]</scope>
    <source>
        <strain evidence="1">ISS588</strain>
    </source>
</reference>
<dbReference type="EMBL" id="JYDS01000042">
    <property type="protein sequence ID" value="KRZ29715.1"/>
    <property type="molecule type" value="Genomic_DNA"/>
</dbReference>
<keyword evidence="2" id="KW-1185">Reference proteome</keyword>
<comment type="caution">
    <text evidence="1">The sequence shown here is derived from an EMBL/GenBank/DDBJ whole genome shotgun (WGS) entry which is preliminary data.</text>
</comment>
<protein>
    <submittedName>
        <fullName evidence="1">Uncharacterized protein</fullName>
    </submittedName>
</protein>